<sequence>MAHLVIPRIVQSNAPKIPGNGYAFRDYNFLEIAVRIAPGTEDLWVCLDTGCGVSLIDSSWIREILPEAAILNRPSAVNVRGLGEAVHSSSQYMVLQLSLPGKDDKEEELVAQISREFHLVPNLGCKILIGTDVIVPA</sequence>
<dbReference type="AlphaFoldDB" id="A0A3N4KDN7"/>
<evidence type="ECO:0000313" key="1">
    <source>
        <dbReference type="EMBL" id="RPB07442.1"/>
    </source>
</evidence>
<name>A0A3N4KDN7_9PEZI</name>
<reference evidence="1 2" key="1">
    <citation type="journal article" date="2018" name="Nat. Ecol. Evol.">
        <title>Pezizomycetes genomes reveal the molecular basis of ectomycorrhizal truffle lifestyle.</title>
        <authorList>
            <person name="Murat C."/>
            <person name="Payen T."/>
            <person name="Noel B."/>
            <person name="Kuo A."/>
            <person name="Morin E."/>
            <person name="Chen J."/>
            <person name="Kohler A."/>
            <person name="Krizsan K."/>
            <person name="Balestrini R."/>
            <person name="Da Silva C."/>
            <person name="Montanini B."/>
            <person name="Hainaut M."/>
            <person name="Levati E."/>
            <person name="Barry K.W."/>
            <person name="Belfiori B."/>
            <person name="Cichocki N."/>
            <person name="Clum A."/>
            <person name="Dockter R.B."/>
            <person name="Fauchery L."/>
            <person name="Guy J."/>
            <person name="Iotti M."/>
            <person name="Le Tacon F."/>
            <person name="Lindquist E.A."/>
            <person name="Lipzen A."/>
            <person name="Malagnac F."/>
            <person name="Mello A."/>
            <person name="Molinier V."/>
            <person name="Miyauchi S."/>
            <person name="Poulain J."/>
            <person name="Riccioni C."/>
            <person name="Rubini A."/>
            <person name="Sitrit Y."/>
            <person name="Splivallo R."/>
            <person name="Traeger S."/>
            <person name="Wang M."/>
            <person name="Zifcakova L."/>
            <person name="Wipf D."/>
            <person name="Zambonelli A."/>
            <person name="Paolocci F."/>
            <person name="Nowrousian M."/>
            <person name="Ottonello S."/>
            <person name="Baldrian P."/>
            <person name="Spatafora J.W."/>
            <person name="Henrissat B."/>
            <person name="Nagy L.G."/>
            <person name="Aury J.M."/>
            <person name="Wincker P."/>
            <person name="Grigoriev I.V."/>
            <person name="Bonfante P."/>
            <person name="Martin F.M."/>
        </authorList>
    </citation>
    <scope>NUCLEOTIDE SEQUENCE [LARGE SCALE GENOMIC DNA]</scope>
    <source>
        <strain evidence="1 2">CCBAS932</strain>
    </source>
</reference>
<proteinExistence type="predicted"/>
<dbReference type="Proteomes" id="UP000277580">
    <property type="component" value="Unassembled WGS sequence"/>
</dbReference>
<evidence type="ECO:0008006" key="3">
    <source>
        <dbReference type="Google" id="ProtNLM"/>
    </source>
</evidence>
<dbReference type="EMBL" id="ML119183">
    <property type="protein sequence ID" value="RPB07442.1"/>
    <property type="molecule type" value="Genomic_DNA"/>
</dbReference>
<evidence type="ECO:0000313" key="2">
    <source>
        <dbReference type="Proteomes" id="UP000277580"/>
    </source>
</evidence>
<dbReference type="InParanoid" id="A0A3N4KDN7"/>
<organism evidence="1 2">
    <name type="scientific">Morchella conica CCBAS932</name>
    <dbReference type="NCBI Taxonomy" id="1392247"/>
    <lineage>
        <taxon>Eukaryota</taxon>
        <taxon>Fungi</taxon>
        <taxon>Dikarya</taxon>
        <taxon>Ascomycota</taxon>
        <taxon>Pezizomycotina</taxon>
        <taxon>Pezizomycetes</taxon>
        <taxon>Pezizales</taxon>
        <taxon>Morchellaceae</taxon>
        <taxon>Morchella</taxon>
    </lineage>
</organism>
<accession>A0A3N4KDN7</accession>
<keyword evidence="2" id="KW-1185">Reference proteome</keyword>
<dbReference type="STRING" id="1392247.A0A3N4KDN7"/>
<gene>
    <name evidence="1" type="ORF">P167DRAFT_404472</name>
</gene>
<protein>
    <recommendedName>
        <fullName evidence="3">Peptidase A2 domain-containing protein</fullName>
    </recommendedName>
</protein>
<dbReference type="OrthoDB" id="193499at2759"/>